<organism evidence="2 3">
    <name type="scientific">Mucilaginibacter angelicae</name>
    <dbReference type="NCBI Taxonomy" id="869718"/>
    <lineage>
        <taxon>Bacteria</taxon>
        <taxon>Pseudomonadati</taxon>
        <taxon>Bacteroidota</taxon>
        <taxon>Sphingobacteriia</taxon>
        <taxon>Sphingobacteriales</taxon>
        <taxon>Sphingobacteriaceae</taxon>
        <taxon>Mucilaginibacter</taxon>
    </lineage>
</organism>
<dbReference type="PANTHER" id="PTHR43617:SF9">
    <property type="entry name" value="GNAT FAMILY ACETYLTRANSFERASE"/>
    <property type="match status" value="1"/>
</dbReference>
<dbReference type="EMBL" id="JBHLTS010000076">
    <property type="protein sequence ID" value="MFC0517900.1"/>
    <property type="molecule type" value="Genomic_DNA"/>
</dbReference>
<name>A0ABV6LEJ8_9SPHI</name>
<keyword evidence="2" id="KW-0808">Transferase</keyword>
<protein>
    <submittedName>
        <fullName evidence="2">GNAT family N-acetyltransferase</fullName>
        <ecNumber evidence="2">2.3.-.-</ecNumber>
    </submittedName>
</protein>
<dbReference type="SUPFAM" id="SSF55729">
    <property type="entry name" value="Acyl-CoA N-acyltransferases (Nat)"/>
    <property type="match status" value="1"/>
</dbReference>
<dbReference type="GO" id="GO:0016746">
    <property type="term" value="F:acyltransferase activity"/>
    <property type="evidence" value="ECO:0007669"/>
    <property type="project" value="UniProtKB-KW"/>
</dbReference>
<gene>
    <name evidence="2" type="ORF">ACFFGT_27050</name>
</gene>
<dbReference type="InterPro" id="IPR000182">
    <property type="entry name" value="GNAT_dom"/>
</dbReference>
<sequence length="170" mass="19251">MPAITQASLTDVPELNVLINSAYRGETSKQGWTSEADMVGGPRVDEEILTGYMHDENVIILKHTDEDGYITGTVYLEVRHPKLYVGMFSVSPLLQNKGVGRALIEEAEVYARKYNCDTLTMTVISTRFELISWYERRGYKPTGEIQPFHAHGRFGEAKQHIELIVMEKSI</sequence>
<dbReference type="CDD" id="cd04301">
    <property type="entry name" value="NAT_SF"/>
    <property type="match status" value="1"/>
</dbReference>
<proteinExistence type="predicted"/>
<dbReference type="InterPro" id="IPR050276">
    <property type="entry name" value="MshD_Acetyltransferase"/>
</dbReference>
<dbReference type="PROSITE" id="PS51186">
    <property type="entry name" value="GNAT"/>
    <property type="match status" value="1"/>
</dbReference>
<dbReference type="Pfam" id="PF00583">
    <property type="entry name" value="Acetyltransf_1"/>
    <property type="match status" value="1"/>
</dbReference>
<reference evidence="2 3" key="1">
    <citation type="submission" date="2024-09" db="EMBL/GenBank/DDBJ databases">
        <authorList>
            <person name="Sun Q."/>
            <person name="Mori K."/>
        </authorList>
    </citation>
    <scope>NUCLEOTIDE SEQUENCE [LARGE SCALE GENOMIC DNA]</scope>
    <source>
        <strain evidence="2 3">NCAIM B.02415</strain>
    </source>
</reference>
<keyword evidence="2" id="KW-0012">Acyltransferase</keyword>
<evidence type="ECO:0000313" key="2">
    <source>
        <dbReference type="EMBL" id="MFC0517900.1"/>
    </source>
</evidence>
<dbReference type="EC" id="2.3.-.-" evidence="2"/>
<feature type="domain" description="N-acetyltransferase" evidence="1">
    <location>
        <begin position="2"/>
        <end position="170"/>
    </location>
</feature>
<dbReference type="Gene3D" id="3.40.630.30">
    <property type="match status" value="1"/>
</dbReference>
<dbReference type="InterPro" id="IPR016181">
    <property type="entry name" value="Acyl_CoA_acyltransferase"/>
</dbReference>
<evidence type="ECO:0000313" key="3">
    <source>
        <dbReference type="Proteomes" id="UP001589828"/>
    </source>
</evidence>
<keyword evidence="3" id="KW-1185">Reference proteome</keyword>
<comment type="caution">
    <text evidence="2">The sequence shown here is derived from an EMBL/GenBank/DDBJ whole genome shotgun (WGS) entry which is preliminary data.</text>
</comment>
<dbReference type="PANTHER" id="PTHR43617">
    <property type="entry name" value="L-AMINO ACID N-ACETYLTRANSFERASE"/>
    <property type="match status" value="1"/>
</dbReference>
<evidence type="ECO:0000259" key="1">
    <source>
        <dbReference type="PROSITE" id="PS51186"/>
    </source>
</evidence>
<accession>A0ABV6LEJ8</accession>
<dbReference type="RefSeq" id="WP_377025630.1">
    <property type="nucleotide sequence ID" value="NZ_JBHLTS010000076.1"/>
</dbReference>
<dbReference type="Proteomes" id="UP001589828">
    <property type="component" value="Unassembled WGS sequence"/>
</dbReference>